<dbReference type="EMBL" id="VXBP01000391">
    <property type="protein sequence ID" value="NXN91315.1"/>
    <property type="molecule type" value="Genomic_DNA"/>
</dbReference>
<evidence type="ECO:0000256" key="7">
    <source>
        <dbReference type="ARBA" id="ARBA00022801"/>
    </source>
</evidence>
<dbReference type="InterPro" id="IPR012337">
    <property type="entry name" value="RNaseH-like_sf"/>
</dbReference>
<dbReference type="InterPro" id="IPR001584">
    <property type="entry name" value="Integrase_cat-core"/>
</dbReference>
<keyword evidence="10" id="KW-0862">Zinc</keyword>
<dbReference type="InterPro" id="IPR010661">
    <property type="entry name" value="RVT_thumb"/>
</dbReference>
<feature type="domain" description="RNase H type-1" evidence="13">
    <location>
        <begin position="298"/>
        <end position="435"/>
    </location>
</feature>
<evidence type="ECO:0000256" key="2">
    <source>
        <dbReference type="ARBA" id="ARBA00022679"/>
    </source>
</evidence>
<dbReference type="Gene3D" id="3.30.70.270">
    <property type="match status" value="2"/>
</dbReference>
<dbReference type="GO" id="GO:0003677">
    <property type="term" value="F:DNA binding"/>
    <property type="evidence" value="ECO:0007669"/>
    <property type="project" value="UniProtKB-KW"/>
</dbReference>
<reference evidence="15 16" key="1">
    <citation type="submission" date="2019-09" db="EMBL/GenBank/DDBJ databases">
        <title>Bird 10,000 Genomes (B10K) Project - Family phase.</title>
        <authorList>
            <person name="Zhang G."/>
        </authorList>
    </citation>
    <scope>NUCLEOTIDE SEQUENCE [LARGE SCALE GENOMIC DNA]</scope>
    <source>
        <strain evidence="15">B10K-DU-002-35</strain>
        <tissue evidence="15">Muscle</tissue>
    </source>
</reference>
<feature type="domain" description="Reverse transcriptase" evidence="12">
    <location>
        <begin position="1"/>
        <end position="94"/>
    </location>
</feature>
<dbReference type="InterPro" id="IPR043128">
    <property type="entry name" value="Rev_trsase/Diguanyl_cyclase"/>
</dbReference>
<organism evidence="15 16">
    <name type="scientific">Rhinopomastus cyanomelas</name>
    <name type="common">Common scimitarbill</name>
    <dbReference type="NCBI Taxonomy" id="113115"/>
    <lineage>
        <taxon>Eukaryota</taxon>
        <taxon>Metazoa</taxon>
        <taxon>Chordata</taxon>
        <taxon>Craniata</taxon>
        <taxon>Vertebrata</taxon>
        <taxon>Euteleostomi</taxon>
        <taxon>Archelosauria</taxon>
        <taxon>Archosauria</taxon>
        <taxon>Dinosauria</taxon>
        <taxon>Saurischia</taxon>
        <taxon>Theropoda</taxon>
        <taxon>Coelurosauria</taxon>
        <taxon>Aves</taxon>
        <taxon>Neognathae</taxon>
        <taxon>Neoaves</taxon>
        <taxon>Telluraves</taxon>
        <taxon>Coraciimorphae</taxon>
        <taxon>Bucerotiformes</taxon>
        <taxon>Rhinopomastidae</taxon>
        <taxon>Rhinopomastus</taxon>
    </lineage>
</organism>
<keyword evidence="2" id="KW-0808">Transferase</keyword>
<dbReference type="Gene3D" id="1.10.10.200">
    <property type="match status" value="1"/>
</dbReference>
<dbReference type="InterPro" id="IPR003308">
    <property type="entry name" value="Integrase_Zn-bd_dom_N"/>
</dbReference>
<dbReference type="Pfam" id="PF00665">
    <property type="entry name" value="rve"/>
    <property type="match status" value="1"/>
</dbReference>
<dbReference type="PROSITE" id="PS50879">
    <property type="entry name" value="RNASE_H_1"/>
    <property type="match status" value="1"/>
</dbReference>
<comment type="similarity">
    <text evidence="1">Belongs to the beta type-B retroviral polymerase family. HERV class-II K(HML-2) pol subfamily.</text>
</comment>
<gene>
    <name evidence="15" type="primary">Ervk8_0</name>
    <name evidence="15" type="ORF">RHICYA_R04450</name>
</gene>
<dbReference type="PANTHER" id="PTHR41694:SF3">
    <property type="entry name" value="RNA-DIRECTED DNA POLYMERASE-RELATED"/>
    <property type="match status" value="1"/>
</dbReference>
<dbReference type="Pfam" id="PF02022">
    <property type="entry name" value="Integrase_Zn"/>
    <property type="match status" value="1"/>
</dbReference>
<dbReference type="GO" id="GO:0035613">
    <property type="term" value="F:RNA stem-loop binding"/>
    <property type="evidence" value="ECO:0007669"/>
    <property type="project" value="TreeGrafter"/>
</dbReference>
<dbReference type="SUPFAM" id="SSF46919">
    <property type="entry name" value="N-terminal Zn binding domain of HIV integrase"/>
    <property type="match status" value="1"/>
</dbReference>
<evidence type="ECO:0000256" key="6">
    <source>
        <dbReference type="ARBA" id="ARBA00022759"/>
    </source>
</evidence>
<feature type="non-terminal residue" evidence="15">
    <location>
        <position position="612"/>
    </location>
</feature>
<keyword evidence="6" id="KW-0255">Endonuclease</keyword>
<proteinExistence type="inferred from homology"/>
<keyword evidence="16" id="KW-1185">Reference proteome</keyword>
<evidence type="ECO:0000256" key="4">
    <source>
        <dbReference type="ARBA" id="ARBA00022722"/>
    </source>
</evidence>
<dbReference type="PROSITE" id="PS50994">
    <property type="entry name" value="INTEGRASE"/>
    <property type="match status" value="1"/>
</dbReference>
<keyword evidence="9" id="KW-0238">DNA-binding</keyword>
<keyword evidence="8" id="KW-0695">RNA-directed DNA polymerase</keyword>
<evidence type="ECO:0000256" key="10">
    <source>
        <dbReference type="PROSITE-ProRule" id="PRU00450"/>
    </source>
</evidence>
<dbReference type="SUPFAM" id="SSF53098">
    <property type="entry name" value="Ribonuclease H-like"/>
    <property type="match status" value="2"/>
</dbReference>
<dbReference type="PROSITE" id="PS50876">
    <property type="entry name" value="ZF_INTEGRASE"/>
    <property type="match status" value="1"/>
</dbReference>
<dbReference type="GO" id="GO:0015074">
    <property type="term" value="P:DNA integration"/>
    <property type="evidence" value="ECO:0007669"/>
    <property type="project" value="InterPro"/>
</dbReference>
<accession>A0A7L1MVX7</accession>
<dbReference type="OrthoDB" id="9386368at2759"/>
<dbReference type="Pfam" id="PF00078">
    <property type="entry name" value="RVT_1"/>
    <property type="match status" value="1"/>
</dbReference>
<keyword evidence="3" id="KW-0548">Nucleotidyltransferase</keyword>
<dbReference type="Pfam" id="PF06817">
    <property type="entry name" value="RVT_thumb"/>
    <property type="match status" value="1"/>
</dbReference>
<dbReference type="Gene3D" id="3.30.420.10">
    <property type="entry name" value="Ribonuclease H-like superfamily/Ribonuclease H"/>
    <property type="match status" value="2"/>
</dbReference>
<dbReference type="SUPFAM" id="SSF56672">
    <property type="entry name" value="DNA/RNA polymerases"/>
    <property type="match status" value="1"/>
</dbReference>
<comment type="caution">
    <text evidence="15">The sequence shown here is derived from an EMBL/GenBank/DDBJ whole genome shotgun (WGS) entry which is preliminary data.</text>
</comment>
<evidence type="ECO:0000256" key="5">
    <source>
        <dbReference type="ARBA" id="ARBA00022723"/>
    </source>
</evidence>
<dbReference type="GO" id="GO:0003964">
    <property type="term" value="F:RNA-directed DNA polymerase activity"/>
    <property type="evidence" value="ECO:0007669"/>
    <property type="project" value="UniProtKB-KW"/>
</dbReference>
<feature type="domain" description="Integrase catalytic" evidence="14">
    <location>
        <begin position="490"/>
        <end position="612"/>
    </location>
</feature>
<dbReference type="InterPro" id="IPR002156">
    <property type="entry name" value="RNaseH_domain"/>
</dbReference>
<evidence type="ECO:0000313" key="16">
    <source>
        <dbReference type="Proteomes" id="UP000565785"/>
    </source>
</evidence>
<dbReference type="Proteomes" id="UP000565785">
    <property type="component" value="Unassembled WGS sequence"/>
</dbReference>
<evidence type="ECO:0000259" key="11">
    <source>
        <dbReference type="PROSITE" id="PS50876"/>
    </source>
</evidence>
<dbReference type="Pfam" id="PF00075">
    <property type="entry name" value="RNase_H"/>
    <property type="match status" value="1"/>
</dbReference>
<feature type="domain" description="Integrase-type" evidence="11">
    <location>
        <begin position="440"/>
        <end position="481"/>
    </location>
</feature>
<dbReference type="PROSITE" id="PS50878">
    <property type="entry name" value="RT_POL"/>
    <property type="match status" value="1"/>
</dbReference>
<dbReference type="AlphaFoldDB" id="A0A7L1MVX7"/>
<feature type="non-terminal residue" evidence="15">
    <location>
        <position position="1"/>
    </location>
</feature>
<name>A0A7L1MVX7_RHICY</name>
<sequence>PMKRYHWRVLPQGMKCSPSICQWYVASLLSPVRAQRREAIILHYMDDVLVCAPDNSILQYTLDLVVKVLTSAGFQLQEDKVQRMPPWKYLGLEITARTIVPQKLEINCNPKTLADLHSLCGSLNWVRPWLGLTNEDLNPLFNLLKGERELVSPRELTPEAKAAIEKVQKALGERQAHRYQPELPFKFIILGKLPHLHGLIFQWIKGQRDSLLIIEWVFLSHQRSKTITKPQELIAQLIRKARMRLLTKEMFEHLLQSNACLQLSLDSYSGQISVHAPSHKLFNEEFHLIPCEKRSRRPLKALTVFTDASGASHKSVMTWRNPQTQHWEADVEFVEGSPQVAELAAVVRAFEKFSEPINLVTDSAYVAGVVSRAEQAVLKDIENEQLFRLLSKLIYLISHREHPFYVMHVRSHTDLPGEIAEGNRQADSLANPAEQARLPDIFQQAKLSHQQYHQNVPGLIRQFQLTRSQARAIVATCPSCQLHTMPSMGMGVNPRGLGSCEVWQTDITHIPSFGRLKYVHVSTDTYSGAVYASAHAGEKAVHAKQHLVQAFSVLGIPREIKTDNGPAYVSKEFLEFTQQWGVEHKTGIPHSPTGQGVVERAHQTLKQVLAKQ</sequence>
<keyword evidence="5" id="KW-0479">Metal-binding</keyword>
<keyword evidence="4" id="KW-0540">Nuclease</keyword>
<evidence type="ECO:0000256" key="9">
    <source>
        <dbReference type="ARBA" id="ARBA00023125"/>
    </source>
</evidence>
<dbReference type="InterPro" id="IPR000477">
    <property type="entry name" value="RT_dom"/>
</dbReference>
<keyword evidence="7" id="KW-0378">Hydrolase</keyword>
<evidence type="ECO:0000313" key="15">
    <source>
        <dbReference type="EMBL" id="NXN91315.1"/>
    </source>
</evidence>
<evidence type="ECO:0000256" key="8">
    <source>
        <dbReference type="ARBA" id="ARBA00022918"/>
    </source>
</evidence>
<dbReference type="InterPro" id="IPR017856">
    <property type="entry name" value="Integrase-like_N"/>
</dbReference>
<protein>
    <submittedName>
        <fullName evidence="15">POK8 protein</fullName>
    </submittedName>
</protein>
<dbReference type="InterPro" id="IPR043502">
    <property type="entry name" value="DNA/RNA_pol_sf"/>
</dbReference>
<dbReference type="GO" id="GO:0008270">
    <property type="term" value="F:zinc ion binding"/>
    <property type="evidence" value="ECO:0007669"/>
    <property type="project" value="UniProtKB-KW"/>
</dbReference>
<dbReference type="PANTHER" id="PTHR41694">
    <property type="entry name" value="ENDOGENOUS RETROVIRUS GROUP K MEMBER POL PROTEIN"/>
    <property type="match status" value="1"/>
</dbReference>
<evidence type="ECO:0000256" key="3">
    <source>
        <dbReference type="ARBA" id="ARBA00022695"/>
    </source>
</evidence>
<evidence type="ECO:0000259" key="12">
    <source>
        <dbReference type="PROSITE" id="PS50878"/>
    </source>
</evidence>
<dbReference type="InterPro" id="IPR036397">
    <property type="entry name" value="RNaseH_sf"/>
</dbReference>
<keyword evidence="10" id="KW-0863">Zinc-finger</keyword>
<dbReference type="GO" id="GO:0004523">
    <property type="term" value="F:RNA-DNA hybrid ribonuclease activity"/>
    <property type="evidence" value="ECO:0007669"/>
    <property type="project" value="InterPro"/>
</dbReference>
<evidence type="ECO:0000256" key="1">
    <source>
        <dbReference type="ARBA" id="ARBA00010879"/>
    </source>
</evidence>
<evidence type="ECO:0000259" key="14">
    <source>
        <dbReference type="PROSITE" id="PS50994"/>
    </source>
</evidence>
<evidence type="ECO:0000259" key="13">
    <source>
        <dbReference type="PROSITE" id="PS50879"/>
    </source>
</evidence>